<protein>
    <submittedName>
        <fullName evidence="1">Transglutaminase</fullName>
    </submittedName>
</protein>
<evidence type="ECO:0000313" key="2">
    <source>
        <dbReference type="Proteomes" id="UP000093737"/>
    </source>
</evidence>
<dbReference type="PANTHER" id="PTHR39327:SF1">
    <property type="entry name" value="BLR5470 PROTEIN"/>
    <property type="match status" value="1"/>
</dbReference>
<accession>A0A6M7U341</accession>
<comment type="caution">
    <text evidence="1">The sequence shown here is derived from an EMBL/GenBank/DDBJ whole genome shotgun (WGS) entry which is preliminary data.</text>
</comment>
<dbReference type="EMBL" id="LYTK01000001">
    <property type="protein sequence ID" value="OBQ72508.1"/>
    <property type="molecule type" value="Genomic_DNA"/>
</dbReference>
<dbReference type="AlphaFoldDB" id="A0A6M7U341"/>
<gene>
    <name evidence="1" type="ORF">A8145_06825</name>
</gene>
<name>A0A6M7U341_RHILI</name>
<dbReference type="PANTHER" id="PTHR39327">
    <property type="match status" value="1"/>
</dbReference>
<dbReference type="Pfam" id="PF06035">
    <property type="entry name" value="Peptidase_C93"/>
    <property type="match status" value="1"/>
</dbReference>
<sequence>MASSMGWRRKAKGLGLAFALTVFCAAVGSAHAAPASMVVGGSTSQPIGHYDFCKIHLDECSIRSPDSVPEQMTSKLLHDISAVNFSVNARVKPMSDMDNYGKDEWWAYPDNGFGDCEDYALEKRRELNGMGIAIANLLMTVVRKPDGEGHAVLTVRTDKGDFILDNLTDKVRLWNQTSYRYLKRQASDNTGHWVSILGGDEQLVSAVK</sequence>
<dbReference type="RefSeq" id="WP_056562105.1">
    <property type="nucleotide sequence ID" value="NZ_CP033334.1"/>
</dbReference>
<dbReference type="InterPro" id="IPR010319">
    <property type="entry name" value="Transglutaminase-like_Cys_pept"/>
</dbReference>
<proteinExistence type="predicted"/>
<organism evidence="1 2">
    <name type="scientific">Rhizobium loti</name>
    <name type="common">Mesorhizobium loti</name>
    <dbReference type="NCBI Taxonomy" id="381"/>
    <lineage>
        <taxon>Bacteria</taxon>
        <taxon>Pseudomonadati</taxon>
        <taxon>Pseudomonadota</taxon>
        <taxon>Alphaproteobacteria</taxon>
        <taxon>Hyphomicrobiales</taxon>
        <taxon>Phyllobacteriaceae</taxon>
        <taxon>Mesorhizobium</taxon>
    </lineage>
</organism>
<dbReference type="Gene3D" id="3.10.620.30">
    <property type="match status" value="1"/>
</dbReference>
<reference evidence="1 2" key="1">
    <citation type="submission" date="2016-05" db="EMBL/GenBank/DDBJ databases">
        <authorList>
            <person name="Ramsay J.P."/>
        </authorList>
    </citation>
    <scope>NUCLEOTIDE SEQUENCE [LARGE SCALE GENOMIC DNA]</scope>
    <source>
        <strain evidence="1 2">NZP2042</strain>
    </source>
</reference>
<dbReference type="Proteomes" id="UP000093737">
    <property type="component" value="Unassembled WGS sequence"/>
</dbReference>
<evidence type="ECO:0000313" key="1">
    <source>
        <dbReference type="EMBL" id="OBQ72508.1"/>
    </source>
</evidence>